<evidence type="ECO:0000256" key="3">
    <source>
        <dbReference type="ARBA" id="ARBA00023082"/>
    </source>
</evidence>
<evidence type="ECO:0000256" key="4">
    <source>
        <dbReference type="ARBA" id="ARBA00023163"/>
    </source>
</evidence>
<keyword evidence="3" id="KW-0731">Sigma factor</keyword>
<dbReference type="InterPro" id="IPR013249">
    <property type="entry name" value="RNA_pol_sigma70_r4_t2"/>
</dbReference>
<dbReference type="GO" id="GO:0003677">
    <property type="term" value="F:DNA binding"/>
    <property type="evidence" value="ECO:0007669"/>
    <property type="project" value="InterPro"/>
</dbReference>
<evidence type="ECO:0000313" key="8">
    <source>
        <dbReference type="Proteomes" id="UP000183954"/>
    </source>
</evidence>
<keyword evidence="4" id="KW-0804">Transcription</keyword>
<accession>A0A1M5YQB6</accession>
<organism evidence="7 8">
    <name type="scientific">Desulfosporosinus lacus DSM 15449</name>
    <dbReference type="NCBI Taxonomy" id="1121420"/>
    <lineage>
        <taxon>Bacteria</taxon>
        <taxon>Bacillati</taxon>
        <taxon>Bacillota</taxon>
        <taxon>Clostridia</taxon>
        <taxon>Eubacteriales</taxon>
        <taxon>Desulfitobacteriaceae</taxon>
        <taxon>Desulfosporosinus</taxon>
    </lineage>
</organism>
<dbReference type="Gene3D" id="1.10.10.10">
    <property type="entry name" value="Winged helix-like DNA-binding domain superfamily/Winged helix DNA-binding domain"/>
    <property type="match status" value="1"/>
</dbReference>
<dbReference type="NCBIfam" id="TIGR02937">
    <property type="entry name" value="sigma70-ECF"/>
    <property type="match status" value="1"/>
</dbReference>
<name>A0A1M5YQB6_9FIRM</name>
<dbReference type="PANTHER" id="PTHR43133">
    <property type="entry name" value="RNA POLYMERASE ECF-TYPE SIGMA FACTO"/>
    <property type="match status" value="1"/>
</dbReference>
<dbReference type="STRING" id="1121420.SAMN02746098_02654"/>
<keyword evidence="8" id="KW-1185">Reference proteome</keyword>
<dbReference type="InterPro" id="IPR013324">
    <property type="entry name" value="RNA_pol_sigma_r3/r4-like"/>
</dbReference>
<dbReference type="Pfam" id="PF08281">
    <property type="entry name" value="Sigma70_r4_2"/>
    <property type="match status" value="1"/>
</dbReference>
<protein>
    <submittedName>
        <fullName evidence="7">RNA polymerase sigma-70 factor, ECF subfamily</fullName>
    </submittedName>
</protein>
<sequence length="173" mass="20227">MSLYGSNLDVFEILVKQNYEKVYHTVYFYTKDKFISEDAVQQAFIIAYNKLYQLKSKDKFASWVISIALNEAKHMLKDNNNERITPITNYHLNTLSYGEENDIDLREDIDNALNKLKHKETEILVLKYYADLTLQQISDLLGINLANAKVRLHRAKDKFRKMIDSEIKQKTGG</sequence>
<dbReference type="PANTHER" id="PTHR43133:SF51">
    <property type="entry name" value="RNA POLYMERASE SIGMA FACTOR"/>
    <property type="match status" value="1"/>
</dbReference>
<dbReference type="Gene3D" id="1.10.1740.10">
    <property type="match status" value="1"/>
</dbReference>
<comment type="similarity">
    <text evidence="1">Belongs to the sigma-70 factor family. ECF subfamily.</text>
</comment>
<feature type="domain" description="RNA polymerase sigma-70 region 2" evidence="5">
    <location>
        <begin position="14"/>
        <end position="80"/>
    </location>
</feature>
<dbReference type="Pfam" id="PF04542">
    <property type="entry name" value="Sigma70_r2"/>
    <property type="match status" value="1"/>
</dbReference>
<dbReference type="GO" id="GO:0006352">
    <property type="term" value="P:DNA-templated transcription initiation"/>
    <property type="evidence" value="ECO:0007669"/>
    <property type="project" value="InterPro"/>
</dbReference>
<dbReference type="CDD" id="cd06171">
    <property type="entry name" value="Sigma70_r4"/>
    <property type="match status" value="1"/>
</dbReference>
<dbReference type="SUPFAM" id="SSF88659">
    <property type="entry name" value="Sigma3 and sigma4 domains of RNA polymerase sigma factors"/>
    <property type="match status" value="1"/>
</dbReference>
<gene>
    <name evidence="7" type="ORF">SAMN02746098_02654</name>
</gene>
<evidence type="ECO:0000256" key="2">
    <source>
        <dbReference type="ARBA" id="ARBA00023015"/>
    </source>
</evidence>
<evidence type="ECO:0000259" key="6">
    <source>
        <dbReference type="Pfam" id="PF08281"/>
    </source>
</evidence>
<dbReference type="EMBL" id="FQXJ01000008">
    <property type="protein sequence ID" value="SHI14232.1"/>
    <property type="molecule type" value="Genomic_DNA"/>
</dbReference>
<dbReference type="RefSeq" id="WP_143187613.1">
    <property type="nucleotide sequence ID" value="NZ_FQXJ01000008.1"/>
</dbReference>
<evidence type="ECO:0000313" key="7">
    <source>
        <dbReference type="EMBL" id="SHI14232.1"/>
    </source>
</evidence>
<proteinExistence type="inferred from homology"/>
<feature type="domain" description="RNA polymerase sigma factor 70 region 4 type 2" evidence="6">
    <location>
        <begin position="107"/>
        <end position="158"/>
    </location>
</feature>
<evidence type="ECO:0000259" key="5">
    <source>
        <dbReference type="Pfam" id="PF04542"/>
    </source>
</evidence>
<keyword evidence="2" id="KW-0805">Transcription regulation</keyword>
<evidence type="ECO:0000256" key="1">
    <source>
        <dbReference type="ARBA" id="ARBA00010641"/>
    </source>
</evidence>
<dbReference type="GO" id="GO:0016987">
    <property type="term" value="F:sigma factor activity"/>
    <property type="evidence" value="ECO:0007669"/>
    <property type="project" value="UniProtKB-KW"/>
</dbReference>
<dbReference type="InterPro" id="IPR013325">
    <property type="entry name" value="RNA_pol_sigma_r2"/>
</dbReference>
<dbReference type="AlphaFoldDB" id="A0A1M5YQB6"/>
<dbReference type="Proteomes" id="UP000183954">
    <property type="component" value="Unassembled WGS sequence"/>
</dbReference>
<reference evidence="8" key="1">
    <citation type="submission" date="2016-11" db="EMBL/GenBank/DDBJ databases">
        <authorList>
            <person name="Varghese N."/>
            <person name="Submissions S."/>
        </authorList>
    </citation>
    <scope>NUCLEOTIDE SEQUENCE [LARGE SCALE GENOMIC DNA]</scope>
    <source>
        <strain evidence="8">DSM 15449</strain>
    </source>
</reference>
<dbReference type="InterPro" id="IPR007627">
    <property type="entry name" value="RNA_pol_sigma70_r2"/>
</dbReference>
<dbReference type="InterPro" id="IPR036388">
    <property type="entry name" value="WH-like_DNA-bd_sf"/>
</dbReference>
<dbReference type="OrthoDB" id="9782703at2"/>
<dbReference type="InterPro" id="IPR039425">
    <property type="entry name" value="RNA_pol_sigma-70-like"/>
</dbReference>
<dbReference type="InterPro" id="IPR014284">
    <property type="entry name" value="RNA_pol_sigma-70_dom"/>
</dbReference>
<dbReference type="SUPFAM" id="SSF88946">
    <property type="entry name" value="Sigma2 domain of RNA polymerase sigma factors"/>
    <property type="match status" value="1"/>
</dbReference>